<name>A0AAE5AFW6_MYCFO</name>
<feature type="region of interest" description="Disordered" evidence="1">
    <location>
        <begin position="26"/>
        <end position="69"/>
    </location>
</feature>
<proteinExistence type="predicted"/>
<feature type="compositionally biased region" description="Basic and acidic residues" evidence="1">
    <location>
        <begin position="54"/>
        <end position="69"/>
    </location>
</feature>
<dbReference type="AlphaFoldDB" id="A0AAE5AFW6"/>
<sequence>MSAAAGPGREETPVVADLDSRRLAREAQAAVQRAHEQRQRLADSRAVHAPLSREQADASRRHRQAVTDRADVQRNKLRIANCQLCDDDGYTPGHVVCDHIDHRPAAKRGMAAIQAAMGWSSDRPARRGRKKRGGA</sequence>
<accession>A0AAE5AFW6</accession>
<evidence type="ECO:0000256" key="1">
    <source>
        <dbReference type="SAM" id="MobiDB-lite"/>
    </source>
</evidence>
<feature type="compositionally biased region" description="Basic and acidic residues" evidence="1">
    <location>
        <begin position="33"/>
        <end position="46"/>
    </location>
</feature>
<organism evidence="2 3">
    <name type="scientific">Mycolicibacterium fortuitum</name>
    <name type="common">Mycobacterium fortuitum</name>
    <dbReference type="NCBI Taxonomy" id="1766"/>
    <lineage>
        <taxon>Bacteria</taxon>
        <taxon>Bacillati</taxon>
        <taxon>Actinomycetota</taxon>
        <taxon>Actinomycetes</taxon>
        <taxon>Mycobacteriales</taxon>
        <taxon>Mycobacteriaceae</taxon>
        <taxon>Mycolicibacterium</taxon>
    </lineage>
</organism>
<evidence type="ECO:0000313" key="3">
    <source>
        <dbReference type="Proteomes" id="UP001186041"/>
    </source>
</evidence>
<dbReference type="Proteomes" id="UP001186041">
    <property type="component" value="Unassembled WGS sequence"/>
</dbReference>
<gene>
    <name evidence="2" type="ORF">R4485_29350</name>
</gene>
<protein>
    <submittedName>
        <fullName evidence="2">Uncharacterized protein</fullName>
    </submittedName>
</protein>
<dbReference type="RefSeq" id="WP_052773267.1">
    <property type="nucleotide sequence ID" value="NZ_JAWLVK010000037.1"/>
</dbReference>
<evidence type="ECO:0000313" key="2">
    <source>
        <dbReference type="EMBL" id="MDV7294269.1"/>
    </source>
</evidence>
<reference evidence="2" key="1">
    <citation type="submission" date="2023-10" db="EMBL/GenBank/DDBJ databases">
        <title>Mycolicibacterium fortuitum clinical isolates causing pulmonary infections in humans.</title>
        <authorList>
            <person name="Mejia-Ponce P.M."/>
            <person name="Zenteno-Cuevas R."/>
            <person name="Licona-Cassani C."/>
        </authorList>
    </citation>
    <scope>NUCLEOTIDE SEQUENCE</scope>
    <source>
        <strain evidence="2">M8</strain>
    </source>
</reference>
<comment type="caution">
    <text evidence="2">The sequence shown here is derived from an EMBL/GenBank/DDBJ whole genome shotgun (WGS) entry which is preliminary data.</text>
</comment>
<dbReference type="EMBL" id="JAWLVV010000038">
    <property type="protein sequence ID" value="MDV7294269.1"/>
    <property type="molecule type" value="Genomic_DNA"/>
</dbReference>